<evidence type="ECO:0000256" key="1">
    <source>
        <dbReference type="ARBA" id="ARBA00006739"/>
    </source>
</evidence>
<evidence type="ECO:0000313" key="6">
    <source>
        <dbReference type="EMBL" id="OGC54488.1"/>
    </source>
</evidence>
<dbReference type="Gene3D" id="3.90.550.10">
    <property type="entry name" value="Spore Coat Polysaccharide Biosynthesis Protein SpsA, Chain A"/>
    <property type="match status" value="1"/>
</dbReference>
<comment type="caution">
    <text evidence="6">The sequence shown here is derived from an EMBL/GenBank/DDBJ whole genome shotgun (WGS) entry which is preliminary data.</text>
</comment>
<dbReference type="Proteomes" id="UP000178127">
    <property type="component" value="Unassembled WGS sequence"/>
</dbReference>
<sequence>MRTLDACLKSIRSQNYSQEKIEILIVDGGSTDATKQTAEKYNCRFIEGEYRDNQEPRKGIGLLNAKNDLVAYIDSDNILPDKEWINQSIKPFSEVSDLTGTETLRYGLMPGFAYFNRYCALIGANDPVALYLGKSEKLSWLYNEWQITPVKEKHDGYFIVEFNESNMPTLGGNGYFSWRELMLKSNCQPDQYFHIDVVMDLVKLGYTKFAMVENEIYHDTAASLNKLTSRRKTYFKTHNPMYGNRRYLLFNPAKKSDVYNLFLFVVYSATFIQPILFSLRGFFKKRDLAWFLHPAVCFSFMWAYSVATISLISNRLNKNK</sequence>
<protein>
    <recommendedName>
        <fullName evidence="5">Glycosyltransferase 2-like domain-containing protein</fullName>
    </recommendedName>
</protein>
<feature type="domain" description="Glycosyltransferase 2-like" evidence="5">
    <location>
        <begin position="3"/>
        <end position="103"/>
    </location>
</feature>
<keyword evidence="2" id="KW-0328">Glycosyltransferase</keyword>
<comment type="similarity">
    <text evidence="1">Belongs to the glycosyltransferase 2 family.</text>
</comment>
<keyword evidence="3" id="KW-0808">Transferase</keyword>
<name>A0A1F4VBT9_UNCKA</name>
<dbReference type="SUPFAM" id="SSF53448">
    <property type="entry name" value="Nucleotide-diphospho-sugar transferases"/>
    <property type="match status" value="1"/>
</dbReference>
<dbReference type="PANTHER" id="PTHR43630:SF1">
    <property type="entry name" value="POLY-BETA-1,6-N-ACETYL-D-GLUCOSAMINE SYNTHASE"/>
    <property type="match status" value="1"/>
</dbReference>
<dbReference type="InterPro" id="IPR029044">
    <property type="entry name" value="Nucleotide-diphossugar_trans"/>
</dbReference>
<evidence type="ECO:0000256" key="2">
    <source>
        <dbReference type="ARBA" id="ARBA00022676"/>
    </source>
</evidence>
<keyword evidence="4" id="KW-0812">Transmembrane</keyword>
<dbReference type="CDD" id="cd00761">
    <property type="entry name" value="Glyco_tranf_GTA_type"/>
    <property type="match status" value="1"/>
</dbReference>
<evidence type="ECO:0000256" key="3">
    <source>
        <dbReference type="ARBA" id="ARBA00022679"/>
    </source>
</evidence>
<keyword evidence="4" id="KW-1133">Transmembrane helix</keyword>
<feature type="transmembrane region" description="Helical" evidence="4">
    <location>
        <begin position="291"/>
        <end position="312"/>
    </location>
</feature>
<evidence type="ECO:0000313" key="7">
    <source>
        <dbReference type="Proteomes" id="UP000178127"/>
    </source>
</evidence>
<dbReference type="Pfam" id="PF00535">
    <property type="entry name" value="Glycos_transf_2"/>
    <property type="match status" value="1"/>
</dbReference>
<dbReference type="AlphaFoldDB" id="A0A1F4VBT9"/>
<keyword evidence="4" id="KW-0472">Membrane</keyword>
<dbReference type="EMBL" id="MEVD01000003">
    <property type="protein sequence ID" value="OGC54488.1"/>
    <property type="molecule type" value="Genomic_DNA"/>
</dbReference>
<accession>A0A1F4VBT9</accession>
<feature type="transmembrane region" description="Helical" evidence="4">
    <location>
        <begin position="258"/>
        <end position="279"/>
    </location>
</feature>
<reference evidence="6 7" key="1">
    <citation type="journal article" date="2016" name="Nat. Commun.">
        <title>Thousands of microbial genomes shed light on interconnected biogeochemical processes in an aquifer system.</title>
        <authorList>
            <person name="Anantharaman K."/>
            <person name="Brown C.T."/>
            <person name="Hug L.A."/>
            <person name="Sharon I."/>
            <person name="Castelle C.J."/>
            <person name="Probst A.J."/>
            <person name="Thomas B.C."/>
            <person name="Singh A."/>
            <person name="Wilkins M.J."/>
            <person name="Karaoz U."/>
            <person name="Brodie E.L."/>
            <person name="Williams K.H."/>
            <person name="Hubbard S.S."/>
            <person name="Banfield J.F."/>
        </authorList>
    </citation>
    <scope>NUCLEOTIDE SEQUENCE [LARGE SCALE GENOMIC DNA]</scope>
</reference>
<gene>
    <name evidence="6" type="ORF">A3D91_01150</name>
</gene>
<dbReference type="STRING" id="1802620.A3D91_01150"/>
<dbReference type="GO" id="GO:0016757">
    <property type="term" value="F:glycosyltransferase activity"/>
    <property type="evidence" value="ECO:0007669"/>
    <property type="project" value="UniProtKB-KW"/>
</dbReference>
<dbReference type="InterPro" id="IPR001173">
    <property type="entry name" value="Glyco_trans_2-like"/>
</dbReference>
<evidence type="ECO:0000259" key="5">
    <source>
        <dbReference type="Pfam" id="PF00535"/>
    </source>
</evidence>
<evidence type="ECO:0000256" key="4">
    <source>
        <dbReference type="SAM" id="Phobius"/>
    </source>
</evidence>
<dbReference type="PANTHER" id="PTHR43630">
    <property type="entry name" value="POLY-BETA-1,6-N-ACETYL-D-GLUCOSAMINE SYNTHASE"/>
    <property type="match status" value="1"/>
</dbReference>
<proteinExistence type="inferred from homology"/>
<organism evidence="6 7">
    <name type="scientific">candidate division WWE3 bacterium RIFCSPHIGHO2_02_FULL_38_14</name>
    <dbReference type="NCBI Taxonomy" id="1802620"/>
    <lineage>
        <taxon>Bacteria</taxon>
        <taxon>Katanobacteria</taxon>
    </lineage>
</organism>